<dbReference type="EMBL" id="NGJN01000003">
    <property type="protein sequence ID" value="OZV69227.1"/>
    <property type="molecule type" value="Genomic_DNA"/>
</dbReference>
<dbReference type="InterPro" id="IPR001173">
    <property type="entry name" value="Glyco_trans_2-like"/>
</dbReference>
<dbReference type="PANTHER" id="PTHR22916:SF3">
    <property type="entry name" value="UDP-GLCNAC:BETAGAL BETA-1,3-N-ACETYLGLUCOSAMINYLTRANSFERASE-LIKE PROTEIN 1"/>
    <property type="match status" value="1"/>
</dbReference>
<dbReference type="OrthoDB" id="9788101at2"/>
<dbReference type="Gene3D" id="3.90.550.10">
    <property type="entry name" value="Spore Coat Polysaccharide Biosynthesis Protein SpsA, Chain A"/>
    <property type="match status" value="1"/>
</dbReference>
<dbReference type="RefSeq" id="WP_094968000.1">
    <property type="nucleotide sequence ID" value="NZ_NGJN01000003.1"/>
</dbReference>
<evidence type="ECO:0000313" key="2">
    <source>
        <dbReference type="EMBL" id="OZV69227.1"/>
    </source>
</evidence>
<accession>A0A265UVX4</accession>
<evidence type="ECO:0000259" key="1">
    <source>
        <dbReference type="Pfam" id="PF00535"/>
    </source>
</evidence>
<proteinExistence type="predicted"/>
<evidence type="ECO:0000313" key="3">
    <source>
        <dbReference type="Proteomes" id="UP000216840"/>
    </source>
</evidence>
<dbReference type="SUPFAM" id="SSF53448">
    <property type="entry name" value="Nucleotide-diphospho-sugar transferases"/>
    <property type="match status" value="1"/>
</dbReference>
<dbReference type="GO" id="GO:0016758">
    <property type="term" value="F:hexosyltransferase activity"/>
    <property type="evidence" value="ECO:0007669"/>
    <property type="project" value="UniProtKB-ARBA"/>
</dbReference>
<keyword evidence="3" id="KW-1185">Reference proteome</keyword>
<dbReference type="Pfam" id="PF00535">
    <property type="entry name" value="Glycos_transf_2"/>
    <property type="match status" value="1"/>
</dbReference>
<keyword evidence="2" id="KW-0808">Transferase</keyword>
<feature type="domain" description="Glycosyltransferase 2-like" evidence="1">
    <location>
        <begin position="4"/>
        <end position="133"/>
    </location>
</feature>
<dbReference type="PANTHER" id="PTHR22916">
    <property type="entry name" value="GLYCOSYLTRANSFERASE"/>
    <property type="match status" value="1"/>
</dbReference>
<dbReference type="CDD" id="cd06433">
    <property type="entry name" value="GT_2_WfgS_like"/>
    <property type="match status" value="1"/>
</dbReference>
<dbReference type="AlphaFoldDB" id="A0A265UVX4"/>
<sequence>MKVSIITATYNSADTVGKCISSVLKQSYPDIEYLIIDGNSKDNTIAKVRALTDGYDHIRLISERDKGIYDALNKGISKASGTIIGFVHSDDFLASEDIISQIVKIFKDQNVDGVYGNLHYVAADNTDKVIRNWISQAFRPSLLKQGWMPAHPTLYLKSTVYQTYGAFNLDYRIAADYEFVLRIFKQPELRFSYLPDTIVKMRVGGASNRSLRNIIQKSKEDYRAIRQHQLGTWWTIVQKNGSKIKQFFPNFKMTLRK</sequence>
<organism evidence="2 3">
    <name type="scientific">Winogradskyella aurantia</name>
    <dbReference type="NCBI Taxonomy" id="1915063"/>
    <lineage>
        <taxon>Bacteria</taxon>
        <taxon>Pseudomonadati</taxon>
        <taxon>Bacteroidota</taxon>
        <taxon>Flavobacteriia</taxon>
        <taxon>Flavobacteriales</taxon>
        <taxon>Flavobacteriaceae</taxon>
        <taxon>Winogradskyella</taxon>
    </lineage>
</organism>
<comment type="caution">
    <text evidence="2">The sequence shown here is derived from an EMBL/GenBank/DDBJ whole genome shotgun (WGS) entry which is preliminary data.</text>
</comment>
<dbReference type="Proteomes" id="UP000216840">
    <property type="component" value="Unassembled WGS sequence"/>
</dbReference>
<name>A0A265UVX4_9FLAO</name>
<dbReference type="InterPro" id="IPR029044">
    <property type="entry name" value="Nucleotide-diphossugar_trans"/>
</dbReference>
<reference evidence="2 3" key="1">
    <citation type="submission" date="2017-05" db="EMBL/GenBank/DDBJ databases">
        <title>The draft genome sequence of Idiomarina salinarum WNB302.</title>
        <authorList>
            <person name="Sun Y."/>
            <person name="Chen B."/>
            <person name="Du Z."/>
        </authorList>
    </citation>
    <scope>NUCLEOTIDE SEQUENCE [LARGE SCALE GENOMIC DNA]</scope>
    <source>
        <strain evidence="2 3">WNB302</strain>
    </source>
</reference>
<gene>
    <name evidence="2" type="ORF">CA834_07155</name>
</gene>
<protein>
    <submittedName>
        <fullName evidence="2">Glycosyl transferase</fullName>
    </submittedName>
</protein>